<reference evidence="1 2" key="1">
    <citation type="submission" date="2014-06" db="EMBL/GenBank/DDBJ databases">
        <authorList>
            <person name="Swart Estienne"/>
        </authorList>
    </citation>
    <scope>NUCLEOTIDE SEQUENCE [LARGE SCALE GENOMIC DNA]</scope>
    <source>
        <strain evidence="1 2">130c</strain>
    </source>
</reference>
<name>A0A078AYJ3_STYLE</name>
<accession>A0A078AYJ3</accession>
<evidence type="ECO:0000313" key="2">
    <source>
        <dbReference type="Proteomes" id="UP000039865"/>
    </source>
</evidence>
<evidence type="ECO:0000313" key="1">
    <source>
        <dbReference type="EMBL" id="CDW86282.1"/>
    </source>
</evidence>
<dbReference type="EMBL" id="CCKQ01014511">
    <property type="protein sequence ID" value="CDW86282.1"/>
    <property type="molecule type" value="Genomic_DNA"/>
</dbReference>
<keyword evidence="2" id="KW-1185">Reference proteome</keyword>
<dbReference type="InParanoid" id="A0A078AYJ3"/>
<gene>
    <name evidence="1" type="primary">Contig10075.g10769</name>
    <name evidence="1" type="ORF">STYLEM_15376</name>
</gene>
<protein>
    <submittedName>
        <fullName evidence="1">Uncharacterized protein</fullName>
    </submittedName>
</protein>
<organism evidence="1 2">
    <name type="scientific">Stylonychia lemnae</name>
    <name type="common">Ciliate</name>
    <dbReference type="NCBI Taxonomy" id="5949"/>
    <lineage>
        <taxon>Eukaryota</taxon>
        <taxon>Sar</taxon>
        <taxon>Alveolata</taxon>
        <taxon>Ciliophora</taxon>
        <taxon>Intramacronucleata</taxon>
        <taxon>Spirotrichea</taxon>
        <taxon>Stichotrichia</taxon>
        <taxon>Sporadotrichida</taxon>
        <taxon>Oxytrichidae</taxon>
        <taxon>Stylonychinae</taxon>
        <taxon>Stylonychia</taxon>
    </lineage>
</organism>
<proteinExistence type="predicted"/>
<dbReference type="AlphaFoldDB" id="A0A078AYJ3"/>
<dbReference type="Proteomes" id="UP000039865">
    <property type="component" value="Unassembled WGS sequence"/>
</dbReference>
<sequence>MYVYPDGESSTDKIIADALLWAPIIPKNIIVKVVGHQESKPIKSVLMEGLSKLLKQPEFKYIASIHTQNDVVLTNDDANIIFANLKKCQEIHKESNIYWASVHIDAEPVYNRDSGLNNVNFLIYLGSLINDQLGLPLTIYFSPAKFGNRQNGIYENDNASFNRLMEYIKVFSGNQIWLPAYSYDPVRIDDIEESVRVMREANASYQLILDTKNPAKLKKRIEEIKTKGLNSAEGICTYCVGNNGNENLNQSLYYIDHFDD</sequence>